<proteinExistence type="predicted"/>
<dbReference type="Pfam" id="PF01547">
    <property type="entry name" value="SBP_bac_1"/>
    <property type="match status" value="1"/>
</dbReference>
<gene>
    <name evidence="7" type="ordered locus">KNP414_05571</name>
</gene>
<name>F8FK54_PAEMK</name>
<dbReference type="InterPro" id="IPR050490">
    <property type="entry name" value="Bact_solute-bd_prot1"/>
</dbReference>
<evidence type="ECO:0000313" key="8">
    <source>
        <dbReference type="Proteomes" id="UP000006620"/>
    </source>
</evidence>
<dbReference type="Gene3D" id="3.40.190.10">
    <property type="entry name" value="Periplasmic binding protein-like II"/>
    <property type="match status" value="2"/>
</dbReference>
<evidence type="ECO:0000256" key="2">
    <source>
        <dbReference type="ARBA" id="ARBA00022729"/>
    </source>
</evidence>
<evidence type="ECO:0000256" key="4">
    <source>
        <dbReference type="ARBA" id="ARBA00023139"/>
    </source>
</evidence>
<reference evidence="8" key="1">
    <citation type="submission" date="2011-06" db="EMBL/GenBank/DDBJ databases">
        <title>Complete genome sequence of Paenibacillus mucilaginosus KNP414.</title>
        <authorList>
            <person name="Wang J."/>
            <person name="Hu S."/>
            <person name="Hu X."/>
            <person name="Zhang B."/>
            <person name="Dong D."/>
            <person name="Zhang S."/>
            <person name="Zhao K."/>
            <person name="Wu D."/>
        </authorList>
    </citation>
    <scope>NUCLEOTIDE SEQUENCE [LARGE SCALE GENOMIC DNA]</scope>
    <source>
        <strain evidence="8">KNP414</strain>
    </source>
</reference>
<dbReference type="PROSITE" id="PS51257">
    <property type="entry name" value="PROKAR_LIPOPROTEIN"/>
    <property type="match status" value="1"/>
</dbReference>
<dbReference type="AlphaFoldDB" id="F8FK54"/>
<feature type="signal peptide" evidence="6">
    <location>
        <begin position="1"/>
        <end position="21"/>
    </location>
</feature>
<sequence>MNWRRGSAAVMSAVLTTGLLAGCSDSAQPQGAAGAQGAGAGSGSGPVTLKVEIFDRGNSPAGKTATNNDNTQWIQETFGKPNNIKLEFIPVPRSQEIEKLNVLMASGDAPDIVFTYDSNLVYKYVKQGGLTDLGKLIDEHGPNLKSYLGEDTLAYGKFDGVQYAIPAKRAYLGKYSSMIRQDWLDKLGLALPKTTEEVYAALKAFKEKQPGGPQTIPLGFSLAPASYEPIIWPFIQKTTEEEKYTMLQQLGSRDNPLLLPGHKEGIRFLNKLYNEGLMSPDFALDKDKKKLQQDIMTGKVGMYAEDAGASYGTAPDILGVLRKNVPDAKVKPVDPYTNAEGKHVKPSYQPAGMYIMIPKSSTKAAEAVKYLNWMAAKDVLITLSSGIEGTNYTLKDGVPVIKDDTETKNRLYNAGDLRLVANGIDFGSSELNLKSMTVSLKGQDAEDAALAFQHGLADGLPPVRFDRPIAAEVKYGNALHDKYDELLVKSVMAKPEAFDGVYDSLLKDYMNSGGEEIRKERTEAYKAMKK</sequence>
<evidence type="ECO:0000256" key="1">
    <source>
        <dbReference type="ARBA" id="ARBA00022475"/>
    </source>
</evidence>
<keyword evidence="5" id="KW-0449">Lipoprotein</keyword>
<keyword evidence="2 6" id="KW-0732">Signal</keyword>
<organism evidence="7 8">
    <name type="scientific">Paenibacillus mucilaginosus (strain KNP414)</name>
    <dbReference type="NCBI Taxonomy" id="1036673"/>
    <lineage>
        <taxon>Bacteria</taxon>
        <taxon>Bacillati</taxon>
        <taxon>Bacillota</taxon>
        <taxon>Bacilli</taxon>
        <taxon>Bacillales</taxon>
        <taxon>Paenibacillaceae</taxon>
        <taxon>Paenibacillus</taxon>
    </lineage>
</organism>
<dbReference type="PANTHER" id="PTHR43649:SF33">
    <property type="entry name" value="POLYGALACTURONAN_RHAMNOGALACTURONAN-BINDING PROTEIN YTCQ"/>
    <property type="match status" value="1"/>
</dbReference>
<keyword evidence="1" id="KW-1003">Cell membrane</keyword>
<dbReference type="PANTHER" id="PTHR43649">
    <property type="entry name" value="ARABINOSE-BINDING PROTEIN-RELATED"/>
    <property type="match status" value="1"/>
</dbReference>
<dbReference type="EMBL" id="CP002869">
    <property type="protein sequence ID" value="AEI44095.1"/>
    <property type="molecule type" value="Genomic_DNA"/>
</dbReference>
<dbReference type="HOGENOM" id="CLU_021021_3_0_9"/>
<dbReference type="PATRIC" id="fig|1036673.3.peg.5166"/>
<dbReference type="InterPro" id="IPR006059">
    <property type="entry name" value="SBP"/>
</dbReference>
<dbReference type="KEGG" id="pms:KNP414_05571"/>
<feature type="chain" id="PRO_5039558731" evidence="6">
    <location>
        <begin position="22"/>
        <end position="530"/>
    </location>
</feature>
<reference evidence="7 8" key="2">
    <citation type="journal article" date="2013" name="Genome Announc.">
        <title>Genome Sequence of Growth-Improving Paenibacillus mucilaginosus Strain KNP414.</title>
        <authorList>
            <person name="Lu J.J."/>
            <person name="Wang J.F."/>
            <person name="Hu X.F."/>
        </authorList>
    </citation>
    <scope>NUCLEOTIDE SEQUENCE [LARGE SCALE GENOMIC DNA]</scope>
    <source>
        <strain evidence="7 8">KNP414</strain>
    </source>
</reference>
<evidence type="ECO:0000313" key="7">
    <source>
        <dbReference type="EMBL" id="AEI44095.1"/>
    </source>
</evidence>
<protein>
    <submittedName>
        <fullName evidence="7">Extracellular solute-binding protein family 1</fullName>
    </submittedName>
</protein>
<accession>F8FK54</accession>
<dbReference type="SUPFAM" id="SSF53850">
    <property type="entry name" value="Periplasmic binding protein-like II"/>
    <property type="match status" value="1"/>
</dbReference>
<evidence type="ECO:0000256" key="3">
    <source>
        <dbReference type="ARBA" id="ARBA00023136"/>
    </source>
</evidence>
<keyword evidence="3" id="KW-0472">Membrane</keyword>
<evidence type="ECO:0000256" key="5">
    <source>
        <dbReference type="ARBA" id="ARBA00023288"/>
    </source>
</evidence>
<evidence type="ECO:0000256" key="6">
    <source>
        <dbReference type="SAM" id="SignalP"/>
    </source>
</evidence>
<keyword evidence="4" id="KW-0564">Palmitate</keyword>
<dbReference type="Proteomes" id="UP000006620">
    <property type="component" value="Chromosome"/>
</dbReference>